<organism evidence="2 3">
    <name type="scientific">Streptomyces johnsoniae</name>
    <dbReference type="NCBI Taxonomy" id="3075532"/>
    <lineage>
        <taxon>Bacteria</taxon>
        <taxon>Bacillati</taxon>
        <taxon>Actinomycetota</taxon>
        <taxon>Actinomycetes</taxon>
        <taxon>Kitasatosporales</taxon>
        <taxon>Streptomycetaceae</taxon>
        <taxon>Streptomyces</taxon>
    </lineage>
</organism>
<name>A0ABU2SGD6_9ACTN</name>
<dbReference type="RefSeq" id="WP_311621277.1">
    <property type="nucleotide sequence ID" value="NZ_JAVREV010000027.1"/>
</dbReference>
<keyword evidence="3" id="KW-1185">Reference proteome</keyword>
<proteinExistence type="predicted"/>
<reference evidence="3" key="1">
    <citation type="submission" date="2023-07" db="EMBL/GenBank/DDBJ databases">
        <title>30 novel species of actinomycetes from the DSMZ collection.</title>
        <authorList>
            <person name="Nouioui I."/>
        </authorList>
    </citation>
    <scope>NUCLEOTIDE SEQUENCE [LARGE SCALE GENOMIC DNA]</scope>
    <source>
        <strain evidence="3">DSM 41886</strain>
    </source>
</reference>
<evidence type="ECO:0000259" key="1">
    <source>
        <dbReference type="Pfam" id="PF14534"/>
    </source>
</evidence>
<sequence>MSNPTDEKISLPVEPAEMATAFVDAFNSGNLQAMKEIFEPEAMRVISPGNYQAGKELWAAGEETLAHRLPISLSVRHAYAVGDIALLIIDYVHEGEGPDGKHVRIEGTATDIVRRGADGVWRCVISNPSGTNRA</sequence>
<dbReference type="InterPro" id="IPR032710">
    <property type="entry name" value="NTF2-like_dom_sf"/>
</dbReference>
<dbReference type="InterPro" id="IPR027843">
    <property type="entry name" value="DUF4440"/>
</dbReference>
<gene>
    <name evidence="2" type="ORF">RM779_31855</name>
</gene>
<dbReference type="Pfam" id="PF14534">
    <property type="entry name" value="DUF4440"/>
    <property type="match status" value="1"/>
</dbReference>
<evidence type="ECO:0000313" key="2">
    <source>
        <dbReference type="EMBL" id="MDT0447155.1"/>
    </source>
</evidence>
<dbReference type="Proteomes" id="UP001183615">
    <property type="component" value="Unassembled WGS sequence"/>
</dbReference>
<dbReference type="SUPFAM" id="SSF54427">
    <property type="entry name" value="NTF2-like"/>
    <property type="match status" value="1"/>
</dbReference>
<dbReference type="EMBL" id="JAVREV010000027">
    <property type="protein sequence ID" value="MDT0447155.1"/>
    <property type="molecule type" value="Genomic_DNA"/>
</dbReference>
<feature type="domain" description="DUF4440" evidence="1">
    <location>
        <begin position="18"/>
        <end position="123"/>
    </location>
</feature>
<comment type="caution">
    <text evidence="2">The sequence shown here is derived from an EMBL/GenBank/DDBJ whole genome shotgun (WGS) entry which is preliminary data.</text>
</comment>
<dbReference type="Gene3D" id="3.10.450.50">
    <property type="match status" value="1"/>
</dbReference>
<accession>A0ABU2SGD6</accession>
<evidence type="ECO:0000313" key="3">
    <source>
        <dbReference type="Proteomes" id="UP001183615"/>
    </source>
</evidence>
<protein>
    <submittedName>
        <fullName evidence="2">DUF4440 domain-containing protein</fullName>
    </submittedName>
</protein>